<evidence type="ECO:0000256" key="12">
    <source>
        <dbReference type="ARBA" id="ARBA00023326"/>
    </source>
</evidence>
<evidence type="ECO:0000259" key="18">
    <source>
        <dbReference type="Pfam" id="PF03443"/>
    </source>
</evidence>
<dbReference type="EMBL" id="ML977190">
    <property type="protein sequence ID" value="KAF1981995.1"/>
    <property type="molecule type" value="Genomic_DNA"/>
</dbReference>
<dbReference type="PANTHER" id="PTHR33353:SF10">
    <property type="entry name" value="ENDO-BETA-1,4-GLUCANASE D"/>
    <property type="match status" value="1"/>
</dbReference>
<keyword evidence="8" id="KW-0186">Copper</keyword>
<evidence type="ECO:0000256" key="17">
    <source>
        <dbReference type="SAM" id="SignalP"/>
    </source>
</evidence>
<keyword evidence="7" id="KW-0560">Oxidoreductase</keyword>
<evidence type="ECO:0000256" key="8">
    <source>
        <dbReference type="ARBA" id="ARBA00023008"/>
    </source>
</evidence>
<keyword evidence="16" id="KW-0175">Coiled coil</keyword>
<dbReference type="GO" id="GO:0030245">
    <property type="term" value="P:cellulose catabolic process"/>
    <property type="evidence" value="ECO:0007669"/>
    <property type="project" value="UniProtKB-KW"/>
</dbReference>
<evidence type="ECO:0000256" key="10">
    <source>
        <dbReference type="ARBA" id="ARBA00023157"/>
    </source>
</evidence>
<evidence type="ECO:0000256" key="3">
    <source>
        <dbReference type="ARBA" id="ARBA00022525"/>
    </source>
</evidence>
<keyword evidence="6" id="KW-0136">Cellulose degradation</keyword>
<dbReference type="CDD" id="cd21175">
    <property type="entry name" value="LPMO_AA9"/>
    <property type="match status" value="1"/>
</dbReference>
<evidence type="ECO:0000256" key="7">
    <source>
        <dbReference type="ARBA" id="ARBA00023002"/>
    </source>
</evidence>
<feature type="chain" id="PRO_5026307070" description="lytic cellulose monooxygenase (C4-dehydrogenating)" evidence="17">
    <location>
        <begin position="17"/>
        <end position="346"/>
    </location>
</feature>
<evidence type="ECO:0000256" key="11">
    <source>
        <dbReference type="ARBA" id="ARBA00023277"/>
    </source>
</evidence>
<dbReference type="OrthoDB" id="4849160at2759"/>
<keyword evidence="10" id="KW-1015">Disulfide bond</keyword>
<dbReference type="InterPro" id="IPR049892">
    <property type="entry name" value="AA9"/>
</dbReference>
<keyword evidence="20" id="KW-1185">Reference proteome</keyword>
<keyword evidence="12" id="KW-0624">Polysaccharide degradation</keyword>
<sequence length="346" mass="37506">MKSTLSALLFAAGAAAHSAVWTINFDGTEYPALDARMDKDLGAKRIEWTFTNNNGVEGRPAPWQAITDVTSPGITCGLEPKYPALRAVARAGTDIVVNWSGMIRMHYGPVLSYLGAIPTPDTKAQGIKFFKVKGDGYDKAANKWANEYVLDNNRTDVVKIPSNIKPGMYVFRTELLALHGNGLPAPLGGPQFYTHCFNVNITGNGADTPEGVTFPGGYKPDEKGVAFTIMNKAIWGDYTSPGPALYEGKHDAPVGDSPVVYVKDTGIFPEEFQKKYEAIKEKEDAYSLAANDKFNSLNNPGPGQPRGDMTEFATFLAGHVKEGEKLQQELEALKKEAVELGLATPQ</sequence>
<comment type="cofactor">
    <cofactor evidence="1">
        <name>Cu(2+)</name>
        <dbReference type="ChEBI" id="CHEBI:29036"/>
    </cofactor>
</comment>
<evidence type="ECO:0000256" key="14">
    <source>
        <dbReference type="ARBA" id="ARBA00045077"/>
    </source>
</evidence>
<dbReference type="Proteomes" id="UP000800041">
    <property type="component" value="Unassembled WGS sequence"/>
</dbReference>
<evidence type="ECO:0000256" key="6">
    <source>
        <dbReference type="ARBA" id="ARBA00023001"/>
    </source>
</evidence>
<evidence type="ECO:0000256" key="5">
    <source>
        <dbReference type="ARBA" id="ARBA00022729"/>
    </source>
</evidence>
<feature type="signal peptide" evidence="17">
    <location>
        <begin position="1"/>
        <end position="16"/>
    </location>
</feature>
<evidence type="ECO:0000256" key="9">
    <source>
        <dbReference type="ARBA" id="ARBA00023033"/>
    </source>
</evidence>
<gene>
    <name evidence="19" type="ORF">K402DRAFT_408014</name>
</gene>
<evidence type="ECO:0000256" key="2">
    <source>
        <dbReference type="ARBA" id="ARBA00004613"/>
    </source>
</evidence>
<comment type="subcellular location">
    <subcellularLocation>
        <location evidence="2">Secreted</location>
    </subcellularLocation>
</comment>
<organism evidence="19 20">
    <name type="scientific">Aulographum hederae CBS 113979</name>
    <dbReference type="NCBI Taxonomy" id="1176131"/>
    <lineage>
        <taxon>Eukaryota</taxon>
        <taxon>Fungi</taxon>
        <taxon>Dikarya</taxon>
        <taxon>Ascomycota</taxon>
        <taxon>Pezizomycotina</taxon>
        <taxon>Dothideomycetes</taxon>
        <taxon>Pleosporomycetidae</taxon>
        <taxon>Aulographales</taxon>
        <taxon>Aulographaceae</taxon>
    </lineage>
</organism>
<evidence type="ECO:0000256" key="16">
    <source>
        <dbReference type="SAM" id="Coils"/>
    </source>
</evidence>
<evidence type="ECO:0000313" key="20">
    <source>
        <dbReference type="Proteomes" id="UP000800041"/>
    </source>
</evidence>
<comment type="similarity">
    <text evidence="13">Belongs to the polysaccharide monooxygenase AA9 family.</text>
</comment>
<dbReference type="AlphaFoldDB" id="A0A6G1GM30"/>
<proteinExistence type="inferred from homology"/>
<dbReference type="Gene3D" id="2.70.50.70">
    <property type="match status" value="1"/>
</dbReference>
<dbReference type="EC" id="1.14.99.56" evidence="15"/>
<dbReference type="InterPro" id="IPR005103">
    <property type="entry name" value="AA9_LPMO"/>
</dbReference>
<feature type="domain" description="Auxiliary Activity family 9 catalytic" evidence="18">
    <location>
        <begin position="17"/>
        <end position="232"/>
    </location>
</feature>
<evidence type="ECO:0000313" key="19">
    <source>
        <dbReference type="EMBL" id="KAF1981995.1"/>
    </source>
</evidence>
<dbReference type="Pfam" id="PF03443">
    <property type="entry name" value="AA9"/>
    <property type="match status" value="1"/>
</dbReference>
<keyword evidence="9 19" id="KW-0503">Monooxygenase</keyword>
<keyword evidence="11" id="KW-0119">Carbohydrate metabolism</keyword>
<evidence type="ECO:0000256" key="13">
    <source>
        <dbReference type="ARBA" id="ARBA00044502"/>
    </source>
</evidence>
<keyword evidence="5 17" id="KW-0732">Signal</keyword>
<keyword evidence="3" id="KW-0964">Secreted</keyword>
<comment type="catalytic activity">
    <reaction evidence="14">
        <text>[(1-&gt;4)-beta-D-glucosyl]n+m + reduced acceptor + O2 = 4-dehydro-beta-D-glucosyl-[(1-&gt;4)-beta-D-glucosyl]n-1 + [(1-&gt;4)-beta-D-glucosyl]m + acceptor + H2O.</text>
        <dbReference type="EC" id="1.14.99.56"/>
    </reaction>
</comment>
<name>A0A6G1GM30_9PEZI</name>
<feature type="coiled-coil region" evidence="16">
    <location>
        <begin position="316"/>
        <end position="343"/>
    </location>
</feature>
<evidence type="ECO:0000256" key="1">
    <source>
        <dbReference type="ARBA" id="ARBA00001973"/>
    </source>
</evidence>
<dbReference type="GO" id="GO:0004497">
    <property type="term" value="F:monooxygenase activity"/>
    <property type="evidence" value="ECO:0007669"/>
    <property type="project" value="UniProtKB-KW"/>
</dbReference>
<dbReference type="PANTHER" id="PTHR33353">
    <property type="entry name" value="PUTATIVE (AFU_ORTHOLOGUE AFUA_1G12560)-RELATED"/>
    <property type="match status" value="1"/>
</dbReference>
<protein>
    <recommendedName>
        <fullName evidence="15">lytic cellulose monooxygenase (C4-dehydrogenating)</fullName>
        <ecNumber evidence="15">1.14.99.56</ecNumber>
    </recommendedName>
</protein>
<evidence type="ECO:0000256" key="4">
    <source>
        <dbReference type="ARBA" id="ARBA00022723"/>
    </source>
</evidence>
<keyword evidence="4" id="KW-0479">Metal-binding</keyword>
<evidence type="ECO:0000256" key="15">
    <source>
        <dbReference type="ARBA" id="ARBA00047174"/>
    </source>
</evidence>
<dbReference type="GO" id="GO:0005576">
    <property type="term" value="C:extracellular region"/>
    <property type="evidence" value="ECO:0007669"/>
    <property type="project" value="UniProtKB-SubCell"/>
</dbReference>
<reference evidence="19" key="1">
    <citation type="journal article" date="2020" name="Stud. Mycol.">
        <title>101 Dothideomycetes genomes: a test case for predicting lifestyles and emergence of pathogens.</title>
        <authorList>
            <person name="Haridas S."/>
            <person name="Albert R."/>
            <person name="Binder M."/>
            <person name="Bloem J."/>
            <person name="Labutti K."/>
            <person name="Salamov A."/>
            <person name="Andreopoulos B."/>
            <person name="Baker S."/>
            <person name="Barry K."/>
            <person name="Bills G."/>
            <person name="Bluhm B."/>
            <person name="Cannon C."/>
            <person name="Castanera R."/>
            <person name="Culley D."/>
            <person name="Daum C."/>
            <person name="Ezra D."/>
            <person name="Gonzalez J."/>
            <person name="Henrissat B."/>
            <person name="Kuo A."/>
            <person name="Liang C."/>
            <person name="Lipzen A."/>
            <person name="Lutzoni F."/>
            <person name="Magnuson J."/>
            <person name="Mondo S."/>
            <person name="Nolan M."/>
            <person name="Ohm R."/>
            <person name="Pangilinan J."/>
            <person name="Park H.-J."/>
            <person name="Ramirez L."/>
            <person name="Alfaro M."/>
            <person name="Sun H."/>
            <person name="Tritt A."/>
            <person name="Yoshinaga Y."/>
            <person name="Zwiers L.-H."/>
            <person name="Turgeon B."/>
            <person name="Goodwin S."/>
            <person name="Spatafora J."/>
            <person name="Crous P."/>
            <person name="Grigoriev I."/>
        </authorList>
    </citation>
    <scope>NUCLEOTIDE SEQUENCE</scope>
    <source>
        <strain evidence="19">CBS 113979</strain>
    </source>
</reference>
<dbReference type="GO" id="GO:0046872">
    <property type="term" value="F:metal ion binding"/>
    <property type="evidence" value="ECO:0007669"/>
    <property type="project" value="UniProtKB-KW"/>
</dbReference>
<accession>A0A6G1GM30</accession>